<dbReference type="PANTHER" id="PTHR12750:SF9">
    <property type="entry name" value="INOSITOL HEXAKISPHOSPHATE AND DIPHOSPHOINOSITOL-PENTAKISPHOSPHATE KINASE"/>
    <property type="match status" value="1"/>
</dbReference>
<dbReference type="InterPro" id="IPR037446">
    <property type="entry name" value="His_Pase_VIP1"/>
</dbReference>
<dbReference type="EMBL" id="LR721965">
    <property type="protein sequence ID" value="VVW85878.1"/>
    <property type="molecule type" value="Genomic_DNA"/>
</dbReference>
<dbReference type="GO" id="GO:0006020">
    <property type="term" value="P:inositol metabolic process"/>
    <property type="evidence" value="ECO:0007669"/>
    <property type="project" value="TreeGrafter"/>
</dbReference>
<proteinExistence type="predicted"/>
<gene>
    <name evidence="4" type="ORF">NYM_LOCUS29354</name>
</gene>
<dbReference type="AlphaFoldDB" id="A0A5K1HFV4"/>
<comment type="catalytic activity">
    <reaction evidence="1">
        <text>5-diphospho-1D-myo-inositol 1,2,3,4,6-pentakisphosphate + ATP + H(+) = 1,5-bis(diphospho)-1D-myo-inositol 2,3,4,6-tetrakisphosphate + ADP</text>
        <dbReference type="Rhea" id="RHEA:10276"/>
        <dbReference type="ChEBI" id="CHEBI:15378"/>
        <dbReference type="ChEBI" id="CHEBI:30616"/>
        <dbReference type="ChEBI" id="CHEBI:58628"/>
        <dbReference type="ChEBI" id="CHEBI:77983"/>
        <dbReference type="ChEBI" id="CHEBI:456216"/>
        <dbReference type="EC" id="2.7.4.24"/>
    </reaction>
    <physiologicalReaction direction="left-to-right" evidence="1">
        <dbReference type="Rhea" id="RHEA:10277"/>
    </physiologicalReaction>
</comment>
<sequence length="119" mass="13926">MQRNIDRGDVVMPSASLVSKKSLIKLWPKVDAMICFYSDGFPYLMAWKYVKAHNPFLINSLDKQQLLWDRTVVYDILKKIKVPVAKHYYIFQDLNYIDEIEAKGFGNILPDPLGFYHII</sequence>
<protein>
    <recommendedName>
        <fullName evidence="3">VIP1 N-terminal domain-containing protein</fullName>
    </recommendedName>
</protein>
<feature type="domain" description="VIP1 N-terminal" evidence="3">
    <location>
        <begin position="22"/>
        <end position="69"/>
    </location>
</feature>
<evidence type="ECO:0000256" key="2">
    <source>
        <dbReference type="ARBA" id="ARBA00034629"/>
    </source>
</evidence>
<evidence type="ECO:0000256" key="1">
    <source>
        <dbReference type="ARBA" id="ARBA00033696"/>
    </source>
</evidence>
<dbReference type="GO" id="GO:0000828">
    <property type="term" value="F:inositol hexakisphosphate kinase activity"/>
    <property type="evidence" value="ECO:0007669"/>
    <property type="project" value="TreeGrafter"/>
</dbReference>
<dbReference type="GO" id="GO:0033857">
    <property type="term" value="F:5-diphosphoinositol pentakisphosphate 1-kinase activity"/>
    <property type="evidence" value="ECO:0007669"/>
    <property type="project" value="TreeGrafter"/>
</dbReference>
<dbReference type="Pfam" id="PF18086">
    <property type="entry name" value="PPIP5K2_N"/>
    <property type="match status" value="1"/>
</dbReference>
<dbReference type="Gene3D" id="3.40.50.11950">
    <property type="match status" value="1"/>
</dbReference>
<evidence type="ECO:0000313" key="4">
    <source>
        <dbReference type="EMBL" id="VVW85878.1"/>
    </source>
</evidence>
<evidence type="ECO:0000259" key="3">
    <source>
        <dbReference type="Pfam" id="PF18086"/>
    </source>
</evidence>
<comment type="catalytic activity">
    <reaction evidence="2">
        <text>1D-myo-inositol hexakisphosphate + ATP = 1-diphospho-1D-myo-inositol 2,3,4,5,6-pentakisphosphate + ADP</text>
        <dbReference type="Rhea" id="RHEA:37459"/>
        <dbReference type="ChEBI" id="CHEBI:30616"/>
        <dbReference type="ChEBI" id="CHEBI:58130"/>
        <dbReference type="ChEBI" id="CHEBI:74946"/>
        <dbReference type="ChEBI" id="CHEBI:456216"/>
        <dbReference type="EC" id="2.7.4.24"/>
    </reaction>
    <physiologicalReaction direction="left-to-right" evidence="2">
        <dbReference type="Rhea" id="RHEA:37460"/>
    </physiologicalReaction>
</comment>
<name>A0A5K1HFV4_9MAGN</name>
<dbReference type="PANTHER" id="PTHR12750">
    <property type="entry name" value="DIPHOSPHOINOSITOL PENTAKISPHOSPHATE KINASE"/>
    <property type="match status" value="1"/>
</dbReference>
<organism evidence="4">
    <name type="scientific">Nymphaea colorata</name>
    <name type="common">pocket water lily</name>
    <dbReference type="NCBI Taxonomy" id="210225"/>
    <lineage>
        <taxon>Eukaryota</taxon>
        <taxon>Viridiplantae</taxon>
        <taxon>Streptophyta</taxon>
        <taxon>Embryophyta</taxon>
        <taxon>Tracheophyta</taxon>
        <taxon>Spermatophyta</taxon>
        <taxon>Magnoliopsida</taxon>
        <taxon>Nymphaeales</taxon>
        <taxon>Nymphaeaceae</taxon>
        <taxon>Nymphaea</taxon>
    </lineage>
</organism>
<dbReference type="InterPro" id="IPR040557">
    <property type="entry name" value="VIP1_N"/>
</dbReference>
<dbReference type="GO" id="GO:0032958">
    <property type="term" value="P:inositol phosphate biosynthetic process"/>
    <property type="evidence" value="ECO:0007669"/>
    <property type="project" value="TreeGrafter"/>
</dbReference>
<accession>A0A5K1HFV4</accession>
<reference evidence="4" key="1">
    <citation type="submission" date="2019-09" db="EMBL/GenBank/DDBJ databases">
        <authorList>
            <person name="Zhang L."/>
        </authorList>
    </citation>
    <scope>NUCLEOTIDE SEQUENCE</scope>
</reference>